<dbReference type="OrthoDB" id="3263882at2759"/>
<dbReference type="Proteomes" id="UP000027456">
    <property type="component" value="Unassembled WGS sequence"/>
</dbReference>
<comment type="caution">
    <text evidence="2">The sequence shown here is derived from an EMBL/GenBank/DDBJ whole genome shotgun (WGS) entry which is preliminary data.</text>
</comment>
<feature type="region of interest" description="Disordered" evidence="1">
    <location>
        <begin position="12"/>
        <end position="187"/>
    </location>
</feature>
<evidence type="ECO:0000256" key="1">
    <source>
        <dbReference type="SAM" id="MobiDB-lite"/>
    </source>
</evidence>
<feature type="compositionally biased region" description="Basic and acidic residues" evidence="1">
    <location>
        <begin position="127"/>
        <end position="143"/>
    </location>
</feature>
<sequence>MLDLIATVGSALSDMRIDPTPPTSPRAHDHTIREFRPSPRTSLADFSRASSARNSPKPSLSDLARASPKPSISDFSTTASPEKHRFRDLSPEKPRVDSLSEKPRPRQVSPVSRVDQSSPHARTASPNEKRFSPPRSRESDKPHSVPMITRNSCEHHSELSSPHSPRHPTSPRSIHPTTPDLKFRQPGSALPESFYFTDVLRMKSSSERAQGYTRKLNQLAGEDSGLGYWVGFMKGQGEHIMGFIWPALDPLQSNPVQTHLARAKPRPARNSRRLAPTDPARDVNNLATSRAGPSRPKSPLPSDPTPMSPPTSPFAPIPLHSPPDLHPPSLTPRSQKTLASDPSSLEPHSPHPA</sequence>
<gene>
    <name evidence="2" type="ORF">V565_003980</name>
</gene>
<dbReference type="HOGENOM" id="CLU_785626_0_0_1"/>
<name>A0A074S7S9_9AGAM</name>
<feature type="compositionally biased region" description="Basic and acidic residues" evidence="1">
    <location>
        <begin position="81"/>
        <end position="104"/>
    </location>
</feature>
<feature type="compositionally biased region" description="Polar residues" evidence="1">
    <location>
        <begin position="114"/>
        <end position="126"/>
    </location>
</feature>
<dbReference type="STRING" id="1423351.A0A074S7S9"/>
<accession>A0A074S7S9</accession>
<feature type="compositionally biased region" description="Polar residues" evidence="1">
    <location>
        <begin position="48"/>
        <end position="58"/>
    </location>
</feature>
<evidence type="ECO:0000313" key="3">
    <source>
        <dbReference type="Proteomes" id="UP000027456"/>
    </source>
</evidence>
<organism evidence="2 3">
    <name type="scientific">Rhizoctonia solani 123E</name>
    <dbReference type="NCBI Taxonomy" id="1423351"/>
    <lineage>
        <taxon>Eukaryota</taxon>
        <taxon>Fungi</taxon>
        <taxon>Dikarya</taxon>
        <taxon>Basidiomycota</taxon>
        <taxon>Agaricomycotina</taxon>
        <taxon>Agaricomycetes</taxon>
        <taxon>Cantharellales</taxon>
        <taxon>Ceratobasidiaceae</taxon>
        <taxon>Rhizoctonia</taxon>
    </lineage>
</organism>
<dbReference type="EMBL" id="AZST01000005">
    <property type="protein sequence ID" value="KEP55471.1"/>
    <property type="molecule type" value="Genomic_DNA"/>
</dbReference>
<evidence type="ECO:0000313" key="2">
    <source>
        <dbReference type="EMBL" id="KEP55471.1"/>
    </source>
</evidence>
<feature type="compositionally biased region" description="Basic residues" evidence="1">
    <location>
        <begin position="261"/>
        <end position="272"/>
    </location>
</feature>
<feature type="region of interest" description="Disordered" evidence="1">
    <location>
        <begin position="258"/>
        <end position="353"/>
    </location>
</feature>
<feature type="compositionally biased region" description="Basic and acidic residues" evidence="1">
    <location>
        <begin position="26"/>
        <end position="37"/>
    </location>
</feature>
<keyword evidence="3" id="KW-1185">Reference proteome</keyword>
<dbReference type="AlphaFoldDB" id="A0A074S7S9"/>
<reference evidence="2 3" key="1">
    <citation type="submission" date="2013-12" db="EMBL/GenBank/DDBJ databases">
        <authorList>
            <person name="Cubeta M."/>
            <person name="Pakala S."/>
            <person name="Fedorova N."/>
            <person name="Thomas E."/>
            <person name="Dean R."/>
            <person name="Jabaji S."/>
            <person name="Neate S."/>
            <person name="Toda T."/>
            <person name="Tavantzis S."/>
            <person name="Vilgalys R."/>
            <person name="Bharathan N."/>
            <person name="Pakala S."/>
            <person name="Losada L.S."/>
            <person name="Zafar N."/>
            <person name="Nierman W."/>
        </authorList>
    </citation>
    <scope>NUCLEOTIDE SEQUENCE [LARGE SCALE GENOMIC DNA]</scope>
    <source>
        <strain evidence="2 3">123E</strain>
    </source>
</reference>
<proteinExistence type="predicted"/>
<feature type="compositionally biased region" description="Polar residues" evidence="1">
    <location>
        <begin position="333"/>
        <end position="343"/>
    </location>
</feature>
<feature type="compositionally biased region" description="Pro residues" evidence="1">
    <location>
        <begin position="296"/>
        <end position="330"/>
    </location>
</feature>
<protein>
    <submittedName>
        <fullName evidence="2">Uncharacterized protein</fullName>
    </submittedName>
</protein>